<dbReference type="GeneID" id="136820059"/>
<feature type="signal peptide" evidence="1">
    <location>
        <begin position="1"/>
        <end position="17"/>
    </location>
</feature>
<keyword evidence="3" id="KW-1185">Reference proteome</keyword>
<dbReference type="AlphaFoldDB" id="A0A7M5WWF3"/>
<sequence length="160" mass="18310">MKVQFAFFLVLVGLALSESHKGQGKRKSLLRQRCEFATKRCATSLKEGEDKLVLCAFDGARYVDVENTKECLKKDVLFCNKDLKLVHPRRCGQCDEEIILCKKKKARRGTKQVCDQTGKTYERRCDVYIARCQGVAENIPFADLPRHLKCPKEEPEVKQA</sequence>
<keyword evidence="1" id="KW-0732">Signal</keyword>
<feature type="chain" id="PRO_5029802039" evidence="1">
    <location>
        <begin position="18"/>
        <end position="160"/>
    </location>
</feature>
<reference evidence="2" key="1">
    <citation type="submission" date="2021-01" db="UniProtKB">
        <authorList>
            <consortium name="EnsemblMetazoa"/>
        </authorList>
    </citation>
    <scope>IDENTIFICATION</scope>
</reference>
<accession>A0A7M5WWF3</accession>
<organism evidence="2 3">
    <name type="scientific">Clytia hemisphaerica</name>
    <dbReference type="NCBI Taxonomy" id="252671"/>
    <lineage>
        <taxon>Eukaryota</taxon>
        <taxon>Metazoa</taxon>
        <taxon>Cnidaria</taxon>
        <taxon>Hydrozoa</taxon>
        <taxon>Hydroidolina</taxon>
        <taxon>Leptothecata</taxon>
        <taxon>Obeliida</taxon>
        <taxon>Clytiidae</taxon>
        <taxon>Clytia</taxon>
    </lineage>
</organism>
<dbReference type="RefSeq" id="XP_066932393.1">
    <property type="nucleotide sequence ID" value="XM_067076292.1"/>
</dbReference>
<evidence type="ECO:0000313" key="3">
    <source>
        <dbReference type="Proteomes" id="UP000594262"/>
    </source>
</evidence>
<dbReference type="Proteomes" id="UP000594262">
    <property type="component" value="Unplaced"/>
</dbReference>
<dbReference type="EnsemblMetazoa" id="CLYHEMT013876.1">
    <property type="protein sequence ID" value="CLYHEMP013876.1"/>
    <property type="gene ID" value="CLYHEMG013876"/>
</dbReference>
<evidence type="ECO:0000256" key="1">
    <source>
        <dbReference type="SAM" id="SignalP"/>
    </source>
</evidence>
<name>A0A7M5WWF3_9CNID</name>
<proteinExistence type="predicted"/>
<protein>
    <submittedName>
        <fullName evidence="2">Uncharacterized protein</fullName>
    </submittedName>
</protein>
<evidence type="ECO:0000313" key="2">
    <source>
        <dbReference type="EnsemblMetazoa" id="CLYHEMP013876.1"/>
    </source>
</evidence>